<keyword evidence="3" id="KW-1185">Reference proteome</keyword>
<sequence length="217" mass="24662">MVTNEMMPSGESNSTASGSWADYLMSPEADSGAITSNDREREISLAPLPPELRIPYPPQISYPPAALPPELRIPYPPQISYPPAALPPLPEPGSQDPVSPPHPLISFYRNIEKAESFFAGNIELAENLDRIKEMQRALEDERDPYRGRELLEIIDWEVRALEGKVARNHAWNMLRNQKVMADRKQHLQRNPYTAGIEMNNRRIAQTKRRDILDRSSP</sequence>
<dbReference type="AlphaFoldDB" id="A0A8S1ZYA3"/>
<dbReference type="Proteomes" id="UP000682877">
    <property type="component" value="Chromosome 3"/>
</dbReference>
<reference evidence="2" key="1">
    <citation type="submission" date="2021-01" db="EMBL/GenBank/DDBJ databases">
        <authorList>
            <person name="Bezrukov I."/>
        </authorList>
    </citation>
    <scope>NUCLEOTIDE SEQUENCE</scope>
</reference>
<evidence type="ECO:0000256" key="1">
    <source>
        <dbReference type="SAM" id="MobiDB-lite"/>
    </source>
</evidence>
<evidence type="ECO:0000313" key="3">
    <source>
        <dbReference type="Proteomes" id="UP000682877"/>
    </source>
</evidence>
<gene>
    <name evidence="2" type="ORF">AARE701A_LOCUS8475</name>
</gene>
<accession>A0A8S1ZYA3</accession>
<name>A0A8S1ZYA3_ARAAE</name>
<proteinExistence type="predicted"/>
<feature type="region of interest" description="Disordered" evidence="1">
    <location>
        <begin position="1"/>
        <end position="50"/>
    </location>
</feature>
<organism evidence="2 3">
    <name type="scientific">Arabidopsis arenosa</name>
    <name type="common">Sand rock-cress</name>
    <name type="synonym">Cardaminopsis arenosa</name>
    <dbReference type="NCBI Taxonomy" id="38785"/>
    <lineage>
        <taxon>Eukaryota</taxon>
        <taxon>Viridiplantae</taxon>
        <taxon>Streptophyta</taxon>
        <taxon>Embryophyta</taxon>
        <taxon>Tracheophyta</taxon>
        <taxon>Spermatophyta</taxon>
        <taxon>Magnoliopsida</taxon>
        <taxon>eudicotyledons</taxon>
        <taxon>Gunneridae</taxon>
        <taxon>Pentapetalae</taxon>
        <taxon>rosids</taxon>
        <taxon>malvids</taxon>
        <taxon>Brassicales</taxon>
        <taxon>Brassicaceae</taxon>
        <taxon>Camelineae</taxon>
        <taxon>Arabidopsis</taxon>
    </lineage>
</organism>
<dbReference type="EMBL" id="LR999453">
    <property type="protein sequence ID" value="CAE5979444.1"/>
    <property type="molecule type" value="Genomic_DNA"/>
</dbReference>
<protein>
    <submittedName>
        <fullName evidence="2">Uncharacterized protein</fullName>
    </submittedName>
</protein>
<evidence type="ECO:0000313" key="2">
    <source>
        <dbReference type="EMBL" id="CAE5979444.1"/>
    </source>
</evidence>